<dbReference type="Pfam" id="PF00903">
    <property type="entry name" value="Glyoxalase"/>
    <property type="match status" value="1"/>
</dbReference>
<evidence type="ECO:0000313" key="2">
    <source>
        <dbReference type="EMBL" id="OWJ66231.1"/>
    </source>
</evidence>
<dbReference type="STRING" id="1122125.GCA_000423185_04524"/>
<reference evidence="3" key="1">
    <citation type="submission" date="2017-05" db="EMBL/GenBank/DDBJ databases">
        <authorList>
            <person name="Macchi M."/>
            <person name="Festa S."/>
            <person name="Coppotelli B.M."/>
            <person name="Morelli I.S."/>
        </authorList>
    </citation>
    <scope>NUCLEOTIDE SEQUENCE [LARGE SCALE GENOMIC DNA]</scope>
    <source>
        <strain evidence="3">I</strain>
    </source>
</reference>
<dbReference type="Gene3D" id="3.10.180.10">
    <property type="entry name" value="2,3-Dihydroxybiphenyl 1,2-Dioxygenase, domain 1"/>
    <property type="match status" value="1"/>
</dbReference>
<dbReference type="Proteomes" id="UP000196655">
    <property type="component" value="Unassembled WGS sequence"/>
</dbReference>
<dbReference type="InterPro" id="IPR029068">
    <property type="entry name" value="Glyas_Bleomycin-R_OHBP_Dase"/>
</dbReference>
<dbReference type="PANTHER" id="PTHR21366:SF31">
    <property type="entry name" value="METALLOTHIOL TRANSFERASE FOSB"/>
    <property type="match status" value="1"/>
</dbReference>
<feature type="domain" description="VOC" evidence="1">
    <location>
        <begin position="6"/>
        <end position="130"/>
    </location>
</feature>
<protein>
    <submittedName>
        <fullName evidence="2">Glyoxalase</fullName>
    </submittedName>
</protein>
<dbReference type="AlphaFoldDB" id="A0A211ZLS3"/>
<dbReference type="OrthoDB" id="9798430at2"/>
<proteinExistence type="predicted"/>
<organism evidence="2 3">
    <name type="scientific">Inquilinus limosus</name>
    <dbReference type="NCBI Taxonomy" id="171674"/>
    <lineage>
        <taxon>Bacteria</taxon>
        <taxon>Pseudomonadati</taxon>
        <taxon>Pseudomonadota</taxon>
        <taxon>Alphaproteobacteria</taxon>
        <taxon>Rhodospirillales</taxon>
        <taxon>Rhodospirillaceae</taxon>
        <taxon>Inquilinus</taxon>
    </lineage>
</organism>
<dbReference type="InterPro" id="IPR037523">
    <property type="entry name" value="VOC_core"/>
</dbReference>
<name>A0A211ZLS3_9PROT</name>
<comment type="caution">
    <text evidence="2">The sequence shown here is derived from an EMBL/GenBank/DDBJ whole genome shotgun (WGS) entry which is preliminary data.</text>
</comment>
<dbReference type="InterPro" id="IPR050383">
    <property type="entry name" value="GlyoxalaseI/FosfomycinResist"/>
</dbReference>
<dbReference type="PANTHER" id="PTHR21366">
    <property type="entry name" value="GLYOXALASE FAMILY PROTEIN"/>
    <property type="match status" value="1"/>
</dbReference>
<dbReference type="SUPFAM" id="SSF54593">
    <property type="entry name" value="Glyoxalase/Bleomycin resistance protein/Dihydroxybiphenyl dioxygenase"/>
    <property type="match status" value="1"/>
</dbReference>
<dbReference type="CDD" id="cd06587">
    <property type="entry name" value="VOC"/>
    <property type="match status" value="1"/>
</dbReference>
<sequence length="158" mass="17456">MVPIQSLYETHLTVSDLDRSIAFYRDVLGLELAHRIPQRHVAFFWVGAREHSMLGLWSYHSSPLQLRLHISFKVALADVSRSIGALRQAGIGPKPAHGLSGEEPIVFSWMPAASVFFDDPDGHSLEFIANLPGPARPELGIVPLSRWQALGAEPETVL</sequence>
<evidence type="ECO:0000313" key="3">
    <source>
        <dbReference type="Proteomes" id="UP000196655"/>
    </source>
</evidence>
<dbReference type="PROSITE" id="PS51819">
    <property type="entry name" value="VOC"/>
    <property type="match status" value="1"/>
</dbReference>
<dbReference type="EMBL" id="NHON01000027">
    <property type="protein sequence ID" value="OWJ66231.1"/>
    <property type="molecule type" value="Genomic_DNA"/>
</dbReference>
<gene>
    <name evidence="2" type="ORF">BWR60_15610</name>
</gene>
<keyword evidence="3" id="KW-1185">Reference proteome</keyword>
<dbReference type="InterPro" id="IPR004360">
    <property type="entry name" value="Glyas_Fos-R_dOase_dom"/>
</dbReference>
<evidence type="ECO:0000259" key="1">
    <source>
        <dbReference type="PROSITE" id="PS51819"/>
    </source>
</evidence>
<accession>A0A211ZLS3</accession>